<evidence type="ECO:0000259" key="3">
    <source>
        <dbReference type="SMART" id="SM00560"/>
    </source>
</evidence>
<proteinExistence type="predicted"/>
<dbReference type="SUPFAM" id="SSF49899">
    <property type="entry name" value="Concanavalin A-like lectins/glucanases"/>
    <property type="match status" value="1"/>
</dbReference>
<evidence type="ECO:0000256" key="2">
    <source>
        <dbReference type="ARBA" id="ARBA00023157"/>
    </source>
</evidence>
<keyword evidence="2" id="KW-1015">Disulfide bond</keyword>
<evidence type="ECO:0000313" key="4">
    <source>
        <dbReference type="EMBL" id="QJA83918.1"/>
    </source>
</evidence>
<evidence type="ECO:0000256" key="1">
    <source>
        <dbReference type="ARBA" id="ARBA00022729"/>
    </source>
</evidence>
<dbReference type="InterPro" id="IPR006558">
    <property type="entry name" value="LamG-like"/>
</dbReference>
<name>A0A6M3KRJ9_9ZZZZ</name>
<dbReference type="Pfam" id="PF13385">
    <property type="entry name" value="Laminin_G_3"/>
    <property type="match status" value="1"/>
</dbReference>
<keyword evidence="1" id="KW-0732">Signal</keyword>
<sequence>MPRITDVVSEVYMRSQRSRPSGSALRTVKQVIETFEIEDVITERDMSWYIRNGCINYWSLNDETISGATVRDLEGSDDGTITGSPTTEPGIIHSALGFDGSADYMTATPSNLASGGISIECWFNPTQVTGADTLVEHQPVSLGGWIIDYSTVTLDFILKGPDPPGYYGAQLVLPAALLGRWHHVVCTYDGSIIKAYLDGIQAIGNSVSQALLTTGTVLLCGSSNRANAKIEQFRLYSRALTEEEVTVNYLARSFPIWGVYGAWNEGFVGQ</sequence>
<dbReference type="Gene3D" id="2.60.120.200">
    <property type="match status" value="1"/>
</dbReference>
<accession>A0A6M3KRJ9</accession>
<feature type="domain" description="LamG-like jellyroll fold" evidence="3">
    <location>
        <begin position="115"/>
        <end position="243"/>
    </location>
</feature>
<dbReference type="SMART" id="SM00560">
    <property type="entry name" value="LamGL"/>
    <property type="match status" value="1"/>
</dbReference>
<dbReference type="EMBL" id="MT142520">
    <property type="protein sequence ID" value="QJA83918.1"/>
    <property type="molecule type" value="Genomic_DNA"/>
</dbReference>
<reference evidence="4" key="1">
    <citation type="submission" date="2020-03" db="EMBL/GenBank/DDBJ databases">
        <title>The deep terrestrial virosphere.</title>
        <authorList>
            <person name="Holmfeldt K."/>
            <person name="Nilsson E."/>
            <person name="Simone D."/>
            <person name="Lopez-Fernandez M."/>
            <person name="Wu X."/>
            <person name="de Brujin I."/>
            <person name="Lundin D."/>
            <person name="Andersson A."/>
            <person name="Bertilsson S."/>
            <person name="Dopson M."/>
        </authorList>
    </citation>
    <scope>NUCLEOTIDE SEQUENCE</scope>
    <source>
        <strain evidence="4">MM415A00246</strain>
    </source>
</reference>
<organism evidence="4">
    <name type="scientific">viral metagenome</name>
    <dbReference type="NCBI Taxonomy" id="1070528"/>
    <lineage>
        <taxon>unclassified sequences</taxon>
        <taxon>metagenomes</taxon>
        <taxon>organismal metagenomes</taxon>
    </lineage>
</organism>
<protein>
    <submittedName>
        <fullName evidence="4">Putative structural protein</fullName>
    </submittedName>
</protein>
<gene>
    <name evidence="4" type="ORF">MM415A00246_0040</name>
</gene>
<dbReference type="AlphaFoldDB" id="A0A6M3KRJ9"/>
<dbReference type="InterPro" id="IPR013320">
    <property type="entry name" value="ConA-like_dom_sf"/>
</dbReference>